<dbReference type="InterPro" id="IPR029047">
    <property type="entry name" value="HSP70_peptide-bd_sf"/>
</dbReference>
<protein>
    <recommendedName>
        <fullName evidence="10">Heat shock protein 4 like</fullName>
    </recommendedName>
</protein>
<comment type="subcellular location">
    <subcellularLocation>
        <location evidence="1">Cytoplasm</location>
    </subcellularLocation>
</comment>
<dbReference type="FunFam" id="2.60.34.10:FF:000030">
    <property type="entry name" value="Heat shock protein family A (Hsp70) member 4 like"/>
    <property type="match status" value="1"/>
</dbReference>
<dbReference type="FunFam" id="3.30.420.40:FF:000767">
    <property type="entry name" value="Heat shock protein 70 (HSP70)-4, putative"/>
    <property type="match status" value="2"/>
</dbReference>
<dbReference type="GO" id="GO:0005829">
    <property type="term" value="C:cytosol"/>
    <property type="evidence" value="ECO:0007669"/>
    <property type="project" value="TreeGrafter"/>
</dbReference>
<dbReference type="GO" id="GO:0005524">
    <property type="term" value="F:ATP binding"/>
    <property type="evidence" value="ECO:0007669"/>
    <property type="project" value="UniProtKB-KW"/>
</dbReference>
<dbReference type="FunFam" id="1.20.1270.10:FF:000002">
    <property type="entry name" value="Heat shock 70 kDa protein 4"/>
    <property type="match status" value="1"/>
</dbReference>
<dbReference type="Gene3D" id="3.30.420.40">
    <property type="match status" value="2"/>
</dbReference>
<keyword evidence="3" id="KW-0963">Cytoplasm</keyword>
<sequence length="835" mass="93648">MSVVGIDVGFQNCYIAVARSGGIETIANEYSDRCTPACVSLASKNRMIGNAAKSQVITNFKNTVHGFKKFHGRAFDDPFVQTEKPKLPYSLHKLANGNTGIKVRYLDEDKVFTAEQITGMLLTKLKETAESALKKPVVDCVISVPSFFTDAERRSVFDATQIAGLNCLRLINDTTAVALAYGIYKQDLPTPEEKPRNVVFVDMGHSSFQVSITAFNKGKLKVLATAFDPYLGGRNFDEALVEYFCEEFKGKYKLNVKDNPRALLRLHQECEKLKKLMSANSSDLPLNIECFMNDIDVSSRMNRGHFEDMCAQYLMRVELPVKAALEQSKLSRDDIYAVEIVGGATRIPAIKERISKFFCKDVSTTLNADEAVARGSALQCAILSPAFKVREFSITDVVPFPITLRWKSPTEDGLGECEVFSKNHAAPFSKVITFHKKEPFDLEAFYSNPQDLPYSDHRIGCFSVQNVVPQPDGDSSKVKVKVRVNVHGIFSVSSASLIEKQKGEGEDMQIDSEPMVQNEGRAEDQVSLETKMQVDQDGQNQGDQQNDDNSSCSKVTAGEKQDPTAVGNKPKVKVKSIDLPIMAKNIRQLDSDVLNNFVEYERQMIIQDKLVKEQNDAKNAVEEYVYDLRDKLCGVYEKYITEEDSNRLTLMLEDTENWLYEDGEDQPKQVYVDKLDALKRLGQPIQDRHREHEDRPRGFEELGKKLQLYMKAVDSYKQKDERYLHLSVEEMSTVEKSVNEGMGWMNNKMNAQSKLAITQDPIVKVADIIAKIQELDDICNPVINRPKPTVEEAPEVNDQNTGAHNSPTAKQGAEGKGETKGSQQTKSGTKEMEVD</sequence>
<name>A0A673BZV8_9TELE</name>
<gene>
    <name evidence="8" type="primary">hspa4l</name>
</gene>
<dbReference type="SUPFAM" id="SSF53067">
    <property type="entry name" value="Actin-like ATPase domain"/>
    <property type="match status" value="2"/>
</dbReference>
<reference evidence="8" key="2">
    <citation type="submission" date="2025-08" db="UniProtKB">
        <authorList>
            <consortium name="Ensembl"/>
        </authorList>
    </citation>
    <scope>IDENTIFICATION</scope>
</reference>
<evidence type="ECO:0008006" key="10">
    <source>
        <dbReference type="Google" id="ProtNLM"/>
    </source>
</evidence>
<dbReference type="PANTHER" id="PTHR45639:SF5">
    <property type="entry name" value="HEAT SHOCK 70 KDA PROTEIN 4L"/>
    <property type="match status" value="1"/>
</dbReference>
<dbReference type="InParanoid" id="A0A673BZV8"/>
<evidence type="ECO:0000256" key="3">
    <source>
        <dbReference type="ARBA" id="ARBA00022490"/>
    </source>
</evidence>
<evidence type="ECO:0000256" key="7">
    <source>
        <dbReference type="SAM" id="MobiDB-lite"/>
    </source>
</evidence>
<dbReference type="FunFam" id="3.30.30.30:FF:000002">
    <property type="entry name" value="Heat shock 70 kDa protein 4"/>
    <property type="match status" value="1"/>
</dbReference>
<proteinExistence type="inferred from homology"/>
<comment type="similarity">
    <text evidence="2">Belongs to the heat shock protein 70 family.</text>
</comment>
<reference evidence="8" key="1">
    <citation type="submission" date="2019-06" db="EMBL/GenBank/DDBJ databases">
        <authorList>
            <consortium name="Wellcome Sanger Institute Data Sharing"/>
        </authorList>
    </citation>
    <scope>NUCLEOTIDE SEQUENCE [LARGE SCALE GENOMIC DNA]</scope>
</reference>
<dbReference type="PRINTS" id="PR00301">
    <property type="entry name" value="HEATSHOCK70"/>
</dbReference>
<evidence type="ECO:0000313" key="9">
    <source>
        <dbReference type="Proteomes" id="UP000472271"/>
    </source>
</evidence>
<feature type="region of interest" description="Disordered" evidence="7">
    <location>
        <begin position="781"/>
        <end position="835"/>
    </location>
</feature>
<dbReference type="InterPro" id="IPR029048">
    <property type="entry name" value="HSP70_C_sf"/>
</dbReference>
<evidence type="ECO:0000256" key="6">
    <source>
        <dbReference type="ARBA" id="ARBA00022840"/>
    </source>
</evidence>
<dbReference type="PANTHER" id="PTHR45639">
    <property type="entry name" value="HSC70CB, ISOFORM G-RELATED"/>
    <property type="match status" value="1"/>
</dbReference>
<dbReference type="Ensembl" id="ENSSORT00005049713.1">
    <property type="protein sequence ID" value="ENSSORP00005048521.1"/>
    <property type="gene ID" value="ENSSORG00005021946.1"/>
</dbReference>
<dbReference type="GO" id="GO:0005634">
    <property type="term" value="C:nucleus"/>
    <property type="evidence" value="ECO:0007669"/>
    <property type="project" value="TreeGrafter"/>
</dbReference>
<dbReference type="Proteomes" id="UP000472271">
    <property type="component" value="Chromosome 22"/>
</dbReference>
<dbReference type="SUPFAM" id="SSF100934">
    <property type="entry name" value="Heat shock protein 70kD (HSP70), C-terminal subdomain"/>
    <property type="match status" value="2"/>
</dbReference>
<dbReference type="Pfam" id="PF00012">
    <property type="entry name" value="HSP70"/>
    <property type="match status" value="1"/>
</dbReference>
<dbReference type="Gene3D" id="3.30.30.30">
    <property type="match status" value="1"/>
</dbReference>
<dbReference type="Gene3D" id="1.20.1270.10">
    <property type="match status" value="2"/>
</dbReference>
<feature type="compositionally biased region" description="Low complexity" evidence="7">
    <location>
        <begin position="535"/>
        <end position="549"/>
    </location>
</feature>
<keyword evidence="9" id="KW-1185">Reference proteome</keyword>
<dbReference type="PROSITE" id="PS01036">
    <property type="entry name" value="HSP70_3"/>
    <property type="match status" value="1"/>
</dbReference>
<keyword evidence="5" id="KW-0547">Nucleotide-binding</keyword>
<dbReference type="GO" id="GO:0140662">
    <property type="term" value="F:ATP-dependent protein folding chaperone"/>
    <property type="evidence" value="ECO:0007669"/>
    <property type="project" value="InterPro"/>
</dbReference>
<dbReference type="Gene3D" id="3.90.640.10">
    <property type="entry name" value="Actin, Chain A, domain 4"/>
    <property type="match status" value="1"/>
</dbReference>
<dbReference type="InterPro" id="IPR018181">
    <property type="entry name" value="Heat_shock_70_CS"/>
</dbReference>
<dbReference type="InterPro" id="IPR013126">
    <property type="entry name" value="Hsp_70_fam"/>
</dbReference>
<keyword evidence="4" id="KW-0597">Phosphoprotein</keyword>
<evidence type="ECO:0000256" key="2">
    <source>
        <dbReference type="ARBA" id="ARBA00007381"/>
    </source>
</evidence>
<dbReference type="FunFam" id="3.30.420.40:FF:000171">
    <property type="entry name" value="Heat shock 70 kDa protein 4"/>
    <property type="match status" value="1"/>
</dbReference>
<organism evidence="8 9">
    <name type="scientific">Sphaeramia orbicularis</name>
    <name type="common">orbiculate cardinalfish</name>
    <dbReference type="NCBI Taxonomy" id="375764"/>
    <lineage>
        <taxon>Eukaryota</taxon>
        <taxon>Metazoa</taxon>
        <taxon>Chordata</taxon>
        <taxon>Craniata</taxon>
        <taxon>Vertebrata</taxon>
        <taxon>Euteleostomi</taxon>
        <taxon>Actinopterygii</taxon>
        <taxon>Neopterygii</taxon>
        <taxon>Teleostei</taxon>
        <taxon>Neoteleostei</taxon>
        <taxon>Acanthomorphata</taxon>
        <taxon>Gobiaria</taxon>
        <taxon>Kurtiformes</taxon>
        <taxon>Apogonoidei</taxon>
        <taxon>Apogonidae</taxon>
        <taxon>Apogoninae</taxon>
        <taxon>Sphaeramia</taxon>
    </lineage>
</organism>
<feature type="region of interest" description="Disordered" evidence="7">
    <location>
        <begin position="500"/>
        <end position="571"/>
    </location>
</feature>
<accession>A0A673BZV8</accession>
<reference evidence="8" key="3">
    <citation type="submission" date="2025-09" db="UniProtKB">
        <authorList>
            <consortium name="Ensembl"/>
        </authorList>
    </citation>
    <scope>IDENTIFICATION</scope>
</reference>
<evidence type="ECO:0000313" key="8">
    <source>
        <dbReference type="Ensembl" id="ENSSORP00005048521.1"/>
    </source>
</evidence>
<keyword evidence="6" id="KW-0067">ATP-binding</keyword>
<evidence type="ECO:0000256" key="1">
    <source>
        <dbReference type="ARBA" id="ARBA00004496"/>
    </source>
</evidence>
<evidence type="ECO:0000256" key="5">
    <source>
        <dbReference type="ARBA" id="ARBA00022741"/>
    </source>
</evidence>
<dbReference type="SUPFAM" id="SSF100920">
    <property type="entry name" value="Heat shock protein 70kD (HSP70), peptide-binding domain"/>
    <property type="match status" value="1"/>
</dbReference>
<dbReference type="Gene3D" id="2.60.34.10">
    <property type="entry name" value="Substrate Binding Domain Of DNAk, Chain A, domain 1"/>
    <property type="match status" value="1"/>
</dbReference>
<dbReference type="AlphaFoldDB" id="A0A673BZV8"/>
<dbReference type="FunFam" id="3.90.640.10:FF:000004">
    <property type="entry name" value="Heat shock 70 kDa protein 4"/>
    <property type="match status" value="1"/>
</dbReference>
<feature type="compositionally biased region" description="Polar residues" evidence="7">
    <location>
        <begin position="797"/>
        <end position="809"/>
    </location>
</feature>
<evidence type="ECO:0000256" key="4">
    <source>
        <dbReference type="ARBA" id="ARBA00022553"/>
    </source>
</evidence>
<dbReference type="FunCoup" id="A0A673BZV8">
    <property type="interactions" value="1960"/>
</dbReference>
<dbReference type="FunFam" id="3.30.420.40:FF:000495">
    <property type="entry name" value="Heat shock protein 4b"/>
    <property type="match status" value="1"/>
</dbReference>
<dbReference type="InterPro" id="IPR043129">
    <property type="entry name" value="ATPase_NBD"/>
</dbReference>